<dbReference type="AlphaFoldDB" id="A0AA35WJW4"/>
<name>A0AA35WJW4_GEOBA</name>
<comment type="caution">
    <text evidence="1">The sequence shown here is derived from an EMBL/GenBank/DDBJ whole genome shotgun (WGS) entry which is preliminary data.</text>
</comment>
<dbReference type="EMBL" id="CASHTH010001591">
    <property type="protein sequence ID" value="CAI8017095.1"/>
    <property type="molecule type" value="Genomic_DNA"/>
</dbReference>
<protein>
    <submittedName>
        <fullName evidence="1">Uncharacterized protein</fullName>
    </submittedName>
</protein>
<gene>
    <name evidence="1" type="ORF">GBAR_LOCUS10429</name>
</gene>
<organism evidence="1 2">
    <name type="scientific">Geodia barretti</name>
    <name type="common">Barrett's horny sponge</name>
    <dbReference type="NCBI Taxonomy" id="519541"/>
    <lineage>
        <taxon>Eukaryota</taxon>
        <taxon>Metazoa</taxon>
        <taxon>Porifera</taxon>
        <taxon>Demospongiae</taxon>
        <taxon>Heteroscleromorpha</taxon>
        <taxon>Tetractinellida</taxon>
        <taxon>Astrophorina</taxon>
        <taxon>Geodiidae</taxon>
        <taxon>Geodia</taxon>
    </lineage>
</organism>
<keyword evidence="2" id="KW-1185">Reference proteome</keyword>
<evidence type="ECO:0000313" key="2">
    <source>
        <dbReference type="Proteomes" id="UP001174909"/>
    </source>
</evidence>
<accession>A0AA35WJW4</accession>
<reference evidence="1" key="1">
    <citation type="submission" date="2023-03" db="EMBL/GenBank/DDBJ databases">
        <authorList>
            <person name="Steffen K."/>
            <person name="Cardenas P."/>
        </authorList>
    </citation>
    <scope>NUCLEOTIDE SEQUENCE</scope>
</reference>
<proteinExistence type="predicted"/>
<dbReference type="Proteomes" id="UP001174909">
    <property type="component" value="Unassembled WGS sequence"/>
</dbReference>
<evidence type="ECO:0000313" key="1">
    <source>
        <dbReference type="EMBL" id="CAI8017095.1"/>
    </source>
</evidence>
<sequence>MYNWILYTGKDDSLGDPLGMTAAVVLRLVEQSAVWVTTFTWKLLHVSSTLLAPPVTGFEHVEILRLTRRGVLRRRR</sequence>